<protein>
    <submittedName>
        <fullName evidence="1">Uncharacterized protein</fullName>
    </submittedName>
</protein>
<dbReference type="EMBL" id="JAFIMR010000002">
    <property type="protein sequence ID" value="KAI1881167.1"/>
    <property type="molecule type" value="Genomic_DNA"/>
</dbReference>
<sequence>MAGPWIPVPVVVAGMAPYTVVPPSPPVPLPANFARWDAPWPFTGNGNWMNGWTPQLTIDQIQAFLRVIRAIRNGESMGWDNPAWRQTASERQLTVALNAMNYLTAGRTSGGRWAYVYGVTTVLDSGPHSRPRDIVLPPRVRQDLAAPWNTTSLAYNANHQNMSRYRAVIFIHRHKSSIEPGGVSSYNTPVYSVTIWCRQRARLDWFDTGVGSATERVKRTVDINNFWLRVATNFPAGATPRPSLPMLTRHTTSRLTEAVFNRAWQSPVKGQTLWTVLGWTLQTLASSEHPGPVLGPDSPWDRIETMGGLRAQQIPRWYVCLVFLLWNNRNRPVMPVAIRNSMHTVNSFRAAYGNLANKLLKDGVRVAKLDFTGANRIPVARSNALVA</sequence>
<keyword evidence="2" id="KW-1185">Reference proteome</keyword>
<evidence type="ECO:0000313" key="1">
    <source>
        <dbReference type="EMBL" id="KAI1881167.1"/>
    </source>
</evidence>
<gene>
    <name evidence="1" type="ORF">JX265_001407</name>
</gene>
<reference evidence="1" key="1">
    <citation type="submission" date="2021-03" db="EMBL/GenBank/DDBJ databases">
        <title>Revisited historic fungal species revealed as producer of novel bioactive compounds through whole genome sequencing and comparative genomics.</title>
        <authorList>
            <person name="Vignolle G.A."/>
            <person name="Hochenegger N."/>
            <person name="Mach R.L."/>
            <person name="Mach-Aigner A.R."/>
            <person name="Javad Rahimi M."/>
            <person name="Salim K.A."/>
            <person name="Chan C.M."/>
            <person name="Lim L.B.L."/>
            <person name="Cai F."/>
            <person name="Druzhinina I.S."/>
            <person name="U'Ren J.M."/>
            <person name="Derntl C."/>
        </authorList>
    </citation>
    <scope>NUCLEOTIDE SEQUENCE</scope>
    <source>
        <strain evidence="1">TUCIM 5799</strain>
    </source>
</reference>
<organism evidence="1 2">
    <name type="scientific">Neoarthrinium moseri</name>
    <dbReference type="NCBI Taxonomy" id="1658444"/>
    <lineage>
        <taxon>Eukaryota</taxon>
        <taxon>Fungi</taxon>
        <taxon>Dikarya</taxon>
        <taxon>Ascomycota</taxon>
        <taxon>Pezizomycotina</taxon>
        <taxon>Sordariomycetes</taxon>
        <taxon>Xylariomycetidae</taxon>
        <taxon>Amphisphaeriales</taxon>
        <taxon>Apiosporaceae</taxon>
        <taxon>Neoarthrinium</taxon>
    </lineage>
</organism>
<dbReference type="AlphaFoldDB" id="A0A9Q0ARV1"/>
<evidence type="ECO:0000313" key="2">
    <source>
        <dbReference type="Proteomes" id="UP000829685"/>
    </source>
</evidence>
<accession>A0A9Q0ARV1</accession>
<name>A0A9Q0ARV1_9PEZI</name>
<dbReference type="Proteomes" id="UP000829685">
    <property type="component" value="Unassembled WGS sequence"/>
</dbReference>
<comment type="caution">
    <text evidence="1">The sequence shown here is derived from an EMBL/GenBank/DDBJ whole genome shotgun (WGS) entry which is preliminary data.</text>
</comment>
<proteinExistence type="predicted"/>